<dbReference type="GO" id="GO:0046872">
    <property type="term" value="F:metal ion binding"/>
    <property type="evidence" value="ECO:0007669"/>
    <property type="project" value="UniProtKB-KW"/>
</dbReference>
<evidence type="ECO:0000259" key="14">
    <source>
        <dbReference type="PROSITE" id="PS50975"/>
    </source>
</evidence>
<evidence type="ECO:0000256" key="7">
    <source>
        <dbReference type="ARBA" id="ARBA00022960"/>
    </source>
</evidence>
<keyword evidence="7 10" id="KW-0133">Cell shape</keyword>
<keyword evidence="3 10" id="KW-0963">Cytoplasm</keyword>
<name>A0A6G8KU79_9MICO</name>
<dbReference type="HAMAP" id="MF_00047">
    <property type="entry name" value="Dala_Dala_lig"/>
    <property type="match status" value="1"/>
</dbReference>
<evidence type="ECO:0000256" key="13">
    <source>
        <dbReference type="PROSITE-ProRule" id="PRU00409"/>
    </source>
</evidence>
<dbReference type="InterPro" id="IPR013815">
    <property type="entry name" value="ATP_grasp_subdomain_1"/>
</dbReference>
<dbReference type="RefSeq" id="WP_165882692.1">
    <property type="nucleotide sequence ID" value="NZ_CP035810.1"/>
</dbReference>
<keyword evidence="8 10" id="KW-0573">Peptidoglycan synthesis</keyword>
<comment type="catalytic activity">
    <reaction evidence="10">
        <text>2 D-alanine + ATP = D-alanyl-D-alanine + ADP + phosphate + H(+)</text>
        <dbReference type="Rhea" id="RHEA:11224"/>
        <dbReference type="ChEBI" id="CHEBI:15378"/>
        <dbReference type="ChEBI" id="CHEBI:30616"/>
        <dbReference type="ChEBI" id="CHEBI:43474"/>
        <dbReference type="ChEBI" id="CHEBI:57416"/>
        <dbReference type="ChEBI" id="CHEBI:57822"/>
        <dbReference type="ChEBI" id="CHEBI:456216"/>
        <dbReference type="EC" id="6.3.2.4"/>
    </reaction>
</comment>
<evidence type="ECO:0000313" key="15">
    <source>
        <dbReference type="EMBL" id="QIN28145.1"/>
    </source>
</evidence>
<sequence>MSSLRVCVIYGGWSSERDVSIASAWKVRPYLDELPHEFVEIELSQDRKWIQVTEHERKHVDPLRFLQDIDVALLLLHGVGGEDGVIQGFLETVGVPYTGPGVAASSIFMDKILTKHQFMALGINTPEYFTVTGAEAQDRAYLAQLWTEKAARWEQGLVVKPARGGSSFGVSVVDSEHDYVQAVNEASRYDDRILVERFITGVEVQVGLIGSSAAPETLPTLELVFNDGQSWFDPDTKYGSDRSRVSFRMPADVPNHATTYMRDVALKLYSHYGFEGYGRLDFLVPDSGLPLALEVNTITGMTPTSTFPLMAEKHGLAYGELINRLIELARSREEKVA</sequence>
<dbReference type="PIRSF" id="PIRSF039102">
    <property type="entry name" value="Ddl/VanB"/>
    <property type="match status" value="1"/>
</dbReference>
<comment type="subcellular location">
    <subcellularLocation>
        <location evidence="1 10">Cytoplasm</location>
    </subcellularLocation>
</comment>
<feature type="domain" description="ATP-grasp" evidence="14">
    <location>
        <begin position="115"/>
        <end position="327"/>
    </location>
</feature>
<dbReference type="PROSITE" id="PS00843">
    <property type="entry name" value="DALA_DALA_LIGASE_1"/>
    <property type="match status" value="1"/>
</dbReference>
<dbReference type="InterPro" id="IPR011127">
    <property type="entry name" value="Dala_Dala_lig_N"/>
</dbReference>
<keyword evidence="4 10" id="KW-0436">Ligase</keyword>
<dbReference type="NCBIfam" id="TIGR01205">
    <property type="entry name" value="D_ala_D_alaTIGR"/>
    <property type="match status" value="1"/>
</dbReference>
<dbReference type="InterPro" id="IPR005905">
    <property type="entry name" value="D_ala_D_ala"/>
</dbReference>
<evidence type="ECO:0000256" key="2">
    <source>
        <dbReference type="ARBA" id="ARBA00010871"/>
    </source>
</evidence>
<evidence type="ECO:0000256" key="5">
    <source>
        <dbReference type="ARBA" id="ARBA00022741"/>
    </source>
</evidence>
<dbReference type="SUPFAM" id="SSF56059">
    <property type="entry name" value="Glutathione synthetase ATP-binding domain-like"/>
    <property type="match status" value="1"/>
</dbReference>
<proteinExistence type="inferred from homology"/>
<comment type="function">
    <text evidence="10">Cell wall formation.</text>
</comment>
<dbReference type="GO" id="GO:0008716">
    <property type="term" value="F:D-alanine-D-alanine ligase activity"/>
    <property type="evidence" value="ECO:0007669"/>
    <property type="project" value="UniProtKB-UniRule"/>
</dbReference>
<evidence type="ECO:0000256" key="1">
    <source>
        <dbReference type="ARBA" id="ARBA00004496"/>
    </source>
</evidence>
<protein>
    <recommendedName>
        <fullName evidence="10">D-alanine--D-alanine ligase</fullName>
        <ecNumber evidence="10">6.3.2.4</ecNumber>
    </recommendedName>
    <alternativeName>
        <fullName evidence="10">D-Ala-D-Ala ligase</fullName>
    </alternativeName>
    <alternativeName>
        <fullName evidence="10">D-alanylalanine synthetase</fullName>
    </alternativeName>
</protein>
<gene>
    <name evidence="10" type="primary">ddl</name>
    <name evidence="15" type="ORF">EW640_01735</name>
</gene>
<keyword evidence="12" id="KW-0479">Metal-binding</keyword>
<evidence type="ECO:0000256" key="4">
    <source>
        <dbReference type="ARBA" id="ARBA00022598"/>
    </source>
</evidence>
<comment type="similarity">
    <text evidence="2 10">Belongs to the D-alanine--D-alanine ligase family.</text>
</comment>
<feature type="binding site" evidence="12">
    <location>
        <position position="281"/>
    </location>
    <ligand>
        <name>Mg(2+)</name>
        <dbReference type="ChEBI" id="CHEBI:18420"/>
        <label>1</label>
    </ligand>
</feature>
<dbReference type="GO" id="GO:0071555">
    <property type="term" value="P:cell wall organization"/>
    <property type="evidence" value="ECO:0007669"/>
    <property type="project" value="UniProtKB-KW"/>
</dbReference>
<dbReference type="GO" id="GO:0005524">
    <property type="term" value="F:ATP binding"/>
    <property type="evidence" value="ECO:0007669"/>
    <property type="project" value="UniProtKB-UniRule"/>
</dbReference>
<dbReference type="Pfam" id="PF01820">
    <property type="entry name" value="Dala_Dala_lig_N"/>
    <property type="match status" value="1"/>
</dbReference>
<dbReference type="InterPro" id="IPR011095">
    <property type="entry name" value="Dala_Dala_lig_C"/>
</dbReference>
<evidence type="ECO:0000256" key="9">
    <source>
        <dbReference type="ARBA" id="ARBA00023316"/>
    </source>
</evidence>
<dbReference type="PANTHER" id="PTHR23132:SF23">
    <property type="entry name" value="D-ALANINE--D-ALANINE LIGASE B"/>
    <property type="match status" value="1"/>
</dbReference>
<evidence type="ECO:0000256" key="12">
    <source>
        <dbReference type="PIRSR" id="PIRSR039102-3"/>
    </source>
</evidence>
<evidence type="ECO:0000256" key="3">
    <source>
        <dbReference type="ARBA" id="ARBA00022490"/>
    </source>
</evidence>
<dbReference type="GO" id="GO:0008360">
    <property type="term" value="P:regulation of cell shape"/>
    <property type="evidence" value="ECO:0007669"/>
    <property type="project" value="UniProtKB-KW"/>
</dbReference>
<dbReference type="GO" id="GO:0005737">
    <property type="term" value="C:cytoplasm"/>
    <property type="evidence" value="ECO:0007669"/>
    <property type="project" value="UniProtKB-SubCell"/>
</dbReference>
<dbReference type="EC" id="6.3.2.4" evidence="10"/>
<reference evidence="15 16" key="1">
    <citation type="submission" date="2019-02" db="EMBL/GenBank/DDBJ databases">
        <title>Complete Genome Sequence and Methylome Analysis of Brevibacterium luteolum NEB1784.</title>
        <authorList>
            <person name="Fomenkov A."/>
            <person name="Roberts R.J."/>
        </authorList>
    </citation>
    <scope>NUCLEOTIDE SEQUENCE [LARGE SCALE GENOMIC DNA]</scope>
    <source>
        <strain evidence="15 16">NEB1784</strain>
    </source>
</reference>
<feature type="binding site" evidence="12">
    <location>
        <position position="294"/>
    </location>
    <ligand>
        <name>Mg(2+)</name>
        <dbReference type="ChEBI" id="CHEBI:18420"/>
        <label>2</label>
    </ligand>
</feature>
<feature type="active site" evidence="11">
    <location>
        <position position="305"/>
    </location>
</feature>
<evidence type="ECO:0000256" key="8">
    <source>
        <dbReference type="ARBA" id="ARBA00022984"/>
    </source>
</evidence>
<dbReference type="AlphaFoldDB" id="A0A6G8KU79"/>
<dbReference type="PROSITE" id="PS50975">
    <property type="entry name" value="ATP_GRASP"/>
    <property type="match status" value="1"/>
</dbReference>
<feature type="binding site" evidence="12">
    <location>
        <position position="294"/>
    </location>
    <ligand>
        <name>Mg(2+)</name>
        <dbReference type="ChEBI" id="CHEBI:18420"/>
        <label>1</label>
    </ligand>
</feature>
<dbReference type="InterPro" id="IPR011761">
    <property type="entry name" value="ATP-grasp"/>
</dbReference>
<dbReference type="Gene3D" id="3.30.1490.20">
    <property type="entry name" value="ATP-grasp fold, A domain"/>
    <property type="match status" value="1"/>
</dbReference>
<dbReference type="Gene3D" id="3.40.50.20">
    <property type="match status" value="2"/>
</dbReference>
<keyword evidence="9 10" id="KW-0961">Cell wall biogenesis/degradation</keyword>
<keyword evidence="12" id="KW-0464">Manganese</keyword>
<keyword evidence="12" id="KW-0460">Magnesium</keyword>
<dbReference type="EMBL" id="CP035810">
    <property type="protein sequence ID" value="QIN28145.1"/>
    <property type="molecule type" value="Genomic_DNA"/>
</dbReference>
<feature type="active site" evidence="11">
    <location>
        <position position="166"/>
    </location>
</feature>
<dbReference type="InterPro" id="IPR016185">
    <property type="entry name" value="PreATP-grasp_dom_sf"/>
</dbReference>
<feature type="active site" evidence="11">
    <location>
        <position position="16"/>
    </location>
</feature>
<keyword evidence="6 13" id="KW-0067">ATP-binding</keyword>
<evidence type="ECO:0000313" key="16">
    <source>
        <dbReference type="Proteomes" id="UP000501518"/>
    </source>
</evidence>
<dbReference type="GO" id="GO:0009252">
    <property type="term" value="P:peptidoglycan biosynthetic process"/>
    <property type="evidence" value="ECO:0007669"/>
    <property type="project" value="UniProtKB-UniRule"/>
</dbReference>
<evidence type="ECO:0000256" key="6">
    <source>
        <dbReference type="ARBA" id="ARBA00022840"/>
    </source>
</evidence>
<organism evidence="15 16">
    <name type="scientific">Brevibacterium luteolum</name>
    <dbReference type="NCBI Taxonomy" id="199591"/>
    <lineage>
        <taxon>Bacteria</taxon>
        <taxon>Bacillati</taxon>
        <taxon>Actinomycetota</taxon>
        <taxon>Actinomycetes</taxon>
        <taxon>Micrococcales</taxon>
        <taxon>Brevibacteriaceae</taxon>
        <taxon>Brevibacterium</taxon>
    </lineage>
</organism>
<feature type="binding site" evidence="12">
    <location>
        <position position="296"/>
    </location>
    <ligand>
        <name>Mg(2+)</name>
        <dbReference type="ChEBI" id="CHEBI:18420"/>
        <label>2</label>
    </ligand>
</feature>
<dbReference type="PANTHER" id="PTHR23132">
    <property type="entry name" value="D-ALANINE--D-ALANINE LIGASE"/>
    <property type="match status" value="1"/>
</dbReference>
<evidence type="ECO:0000256" key="11">
    <source>
        <dbReference type="PIRSR" id="PIRSR039102-1"/>
    </source>
</evidence>
<dbReference type="UniPathway" id="UPA00219"/>
<dbReference type="SUPFAM" id="SSF52440">
    <property type="entry name" value="PreATP-grasp domain"/>
    <property type="match status" value="1"/>
</dbReference>
<accession>A0A6G8KU79</accession>
<dbReference type="InterPro" id="IPR000291">
    <property type="entry name" value="D-Ala_lig_Van_CS"/>
</dbReference>
<evidence type="ECO:0000256" key="10">
    <source>
        <dbReference type="HAMAP-Rule" id="MF_00047"/>
    </source>
</evidence>
<keyword evidence="5 13" id="KW-0547">Nucleotide-binding</keyword>
<dbReference type="KEGG" id="blut:EW640_01735"/>
<dbReference type="NCBIfam" id="NF002378">
    <property type="entry name" value="PRK01372.1"/>
    <property type="match status" value="1"/>
</dbReference>
<comment type="cofactor">
    <cofactor evidence="12">
        <name>Mg(2+)</name>
        <dbReference type="ChEBI" id="CHEBI:18420"/>
    </cofactor>
    <cofactor evidence="12">
        <name>Mn(2+)</name>
        <dbReference type="ChEBI" id="CHEBI:29035"/>
    </cofactor>
    <text evidence="12">Binds 2 magnesium or manganese ions per subunit.</text>
</comment>
<dbReference type="Gene3D" id="3.30.470.20">
    <property type="entry name" value="ATP-grasp fold, B domain"/>
    <property type="match status" value="1"/>
</dbReference>
<comment type="pathway">
    <text evidence="10">Cell wall biogenesis; peptidoglycan biosynthesis.</text>
</comment>
<dbReference type="Pfam" id="PF07478">
    <property type="entry name" value="Dala_Dala_lig_C"/>
    <property type="match status" value="1"/>
</dbReference>
<dbReference type="Proteomes" id="UP000501518">
    <property type="component" value="Chromosome"/>
</dbReference>